<dbReference type="RefSeq" id="WP_058528344.1">
    <property type="nucleotide sequence ID" value="NZ_CAAAHZ010000004.1"/>
</dbReference>
<sequence length="325" mass="36700">MKLGIVNFWYQKHYLRWFLLPFSWVYSSICCLRRLLLKKFLQKNFPVPVIVVGNITVGGAGKTPLVIAIAEKFRARGLKVGIVSRGYGALVRQFPHEISQDDSASLVGDEPLLLARKTGCPVVIAPKRVAAINYLLKHHQSEVIISDDGLQHYTMGRAVEIVVIDGRRGLGNGLCLPAGPLRESAKRLKTADFIIANQGSWPQAYQMELKAGNFINLRTGQEILASEFKEEAAAIAGIGNPERFFYTLSRQGLKFTPYIFNDHHPFQENELKFPEKWIVMTEKDAVKCHAFAKDNMYYLPVKAYLCDEFWTALWSHKKITGLVTT</sequence>
<dbReference type="EMBL" id="LNYK01000003">
    <property type="protein sequence ID" value="KTD22933.1"/>
    <property type="molecule type" value="Genomic_DNA"/>
</dbReference>
<evidence type="ECO:0000313" key="15">
    <source>
        <dbReference type="EMBL" id="KTD22933.1"/>
    </source>
</evidence>
<accession>A0A0W0VSD5</accession>
<proteinExistence type="inferred from homology"/>
<dbReference type="PANTHER" id="PTHR42724:SF1">
    <property type="entry name" value="TETRAACYLDISACCHARIDE 4'-KINASE, MITOCHONDRIAL-RELATED"/>
    <property type="match status" value="1"/>
</dbReference>
<dbReference type="GO" id="GO:0005524">
    <property type="term" value="F:ATP binding"/>
    <property type="evidence" value="ECO:0007669"/>
    <property type="project" value="UniProtKB-UniRule"/>
</dbReference>
<comment type="catalytic activity">
    <reaction evidence="13">
        <text>a lipid A disaccharide + ATP = a lipid IVA + ADP + H(+)</text>
        <dbReference type="Rhea" id="RHEA:67840"/>
        <dbReference type="ChEBI" id="CHEBI:15378"/>
        <dbReference type="ChEBI" id="CHEBI:30616"/>
        <dbReference type="ChEBI" id="CHEBI:176343"/>
        <dbReference type="ChEBI" id="CHEBI:176425"/>
        <dbReference type="ChEBI" id="CHEBI:456216"/>
        <dbReference type="EC" id="2.7.1.130"/>
    </reaction>
</comment>
<evidence type="ECO:0000256" key="2">
    <source>
        <dbReference type="ARBA" id="ARBA00004870"/>
    </source>
</evidence>
<dbReference type="STRING" id="45068.Llon_0323"/>
<dbReference type="GO" id="GO:0009245">
    <property type="term" value="P:lipid A biosynthetic process"/>
    <property type="evidence" value="ECO:0007669"/>
    <property type="project" value="UniProtKB-UniRule"/>
</dbReference>
<reference evidence="15 16" key="1">
    <citation type="submission" date="2015-11" db="EMBL/GenBank/DDBJ databases">
        <title>Genomic analysis of 38 Legionella species identifies large and diverse effector repertoires.</title>
        <authorList>
            <person name="Burstein D."/>
            <person name="Amaro F."/>
            <person name="Zusman T."/>
            <person name="Lifshitz Z."/>
            <person name="Cohen O."/>
            <person name="Gilbert J.A."/>
            <person name="Pupko T."/>
            <person name="Shuman H.A."/>
            <person name="Segal G."/>
        </authorList>
    </citation>
    <scope>NUCLEOTIDE SEQUENCE [LARGE SCALE GENOMIC DNA]</scope>
    <source>
        <strain evidence="15 16">ATCC 49505</strain>
    </source>
</reference>
<evidence type="ECO:0000256" key="8">
    <source>
        <dbReference type="ARBA" id="ARBA00022741"/>
    </source>
</evidence>
<dbReference type="GO" id="GO:0005886">
    <property type="term" value="C:plasma membrane"/>
    <property type="evidence" value="ECO:0007669"/>
    <property type="project" value="TreeGrafter"/>
</dbReference>
<dbReference type="Proteomes" id="UP000054997">
    <property type="component" value="Unassembled WGS sequence"/>
</dbReference>
<dbReference type="AlphaFoldDB" id="A0A0W0VSD5"/>
<dbReference type="GO" id="GO:0009244">
    <property type="term" value="P:lipopolysaccharide core region biosynthetic process"/>
    <property type="evidence" value="ECO:0007669"/>
    <property type="project" value="TreeGrafter"/>
</dbReference>
<keyword evidence="14" id="KW-0472">Membrane</keyword>
<evidence type="ECO:0000313" key="16">
    <source>
        <dbReference type="Proteomes" id="UP000054997"/>
    </source>
</evidence>
<keyword evidence="5 13" id="KW-0444">Lipid biosynthesis</keyword>
<evidence type="ECO:0000256" key="14">
    <source>
        <dbReference type="SAM" id="Phobius"/>
    </source>
</evidence>
<organism evidence="15 16">
    <name type="scientific">Legionella londiniensis</name>
    <dbReference type="NCBI Taxonomy" id="45068"/>
    <lineage>
        <taxon>Bacteria</taxon>
        <taxon>Pseudomonadati</taxon>
        <taxon>Pseudomonadota</taxon>
        <taxon>Gammaproteobacteria</taxon>
        <taxon>Legionellales</taxon>
        <taxon>Legionellaceae</taxon>
        <taxon>Legionella</taxon>
    </lineage>
</organism>
<name>A0A0W0VSD5_9GAMM</name>
<evidence type="ECO:0000256" key="10">
    <source>
        <dbReference type="ARBA" id="ARBA00022840"/>
    </source>
</evidence>
<dbReference type="GO" id="GO:0009029">
    <property type="term" value="F:lipid-A 4'-kinase activity"/>
    <property type="evidence" value="ECO:0007669"/>
    <property type="project" value="UniProtKB-UniRule"/>
</dbReference>
<dbReference type="Pfam" id="PF02606">
    <property type="entry name" value="LpxK"/>
    <property type="match status" value="1"/>
</dbReference>
<comment type="caution">
    <text evidence="15">The sequence shown here is derived from an EMBL/GenBank/DDBJ whole genome shotgun (WGS) entry which is preliminary data.</text>
</comment>
<protein>
    <recommendedName>
        <fullName evidence="4 13">Tetraacyldisaccharide 4'-kinase</fullName>
        <ecNumber evidence="3 13">2.7.1.130</ecNumber>
    </recommendedName>
    <alternativeName>
        <fullName evidence="12 13">Lipid A 4'-kinase</fullName>
    </alternativeName>
</protein>
<evidence type="ECO:0000256" key="7">
    <source>
        <dbReference type="ARBA" id="ARBA00022679"/>
    </source>
</evidence>
<comment type="function">
    <text evidence="1 13">Transfers the gamma-phosphate of ATP to the 4'-position of a tetraacyldisaccharide 1-phosphate intermediate (termed DS-1-P) to form tetraacyldisaccharide 1,4'-bis-phosphate (lipid IVA).</text>
</comment>
<dbReference type="SUPFAM" id="SSF52540">
    <property type="entry name" value="P-loop containing nucleoside triphosphate hydrolases"/>
    <property type="match status" value="1"/>
</dbReference>
<keyword evidence="7 13" id="KW-0808">Transferase</keyword>
<evidence type="ECO:0000256" key="1">
    <source>
        <dbReference type="ARBA" id="ARBA00002274"/>
    </source>
</evidence>
<evidence type="ECO:0000256" key="6">
    <source>
        <dbReference type="ARBA" id="ARBA00022556"/>
    </source>
</evidence>
<keyword evidence="10 13" id="KW-0067">ATP-binding</keyword>
<evidence type="ECO:0000256" key="4">
    <source>
        <dbReference type="ARBA" id="ARBA00016436"/>
    </source>
</evidence>
<dbReference type="UniPathway" id="UPA00359">
    <property type="reaction ID" value="UER00482"/>
</dbReference>
<dbReference type="NCBIfam" id="TIGR00682">
    <property type="entry name" value="lpxK"/>
    <property type="match status" value="1"/>
</dbReference>
<dbReference type="PATRIC" id="fig|45068.5.peg.343"/>
<dbReference type="HAMAP" id="MF_00409">
    <property type="entry name" value="LpxK"/>
    <property type="match status" value="1"/>
</dbReference>
<evidence type="ECO:0000256" key="12">
    <source>
        <dbReference type="ARBA" id="ARBA00029757"/>
    </source>
</evidence>
<keyword evidence="14" id="KW-1133">Transmembrane helix</keyword>
<gene>
    <name evidence="15" type="primary">lpxK_1</name>
    <name evidence="13" type="synonym">lpxK</name>
    <name evidence="15" type="ORF">Llon_0323</name>
</gene>
<evidence type="ECO:0000256" key="9">
    <source>
        <dbReference type="ARBA" id="ARBA00022777"/>
    </source>
</evidence>
<keyword evidence="9 13" id="KW-0418">Kinase</keyword>
<keyword evidence="16" id="KW-1185">Reference proteome</keyword>
<feature type="binding site" evidence="13">
    <location>
        <begin position="56"/>
        <end position="63"/>
    </location>
    <ligand>
        <name>ATP</name>
        <dbReference type="ChEBI" id="CHEBI:30616"/>
    </ligand>
</feature>
<dbReference type="InterPro" id="IPR027417">
    <property type="entry name" value="P-loop_NTPase"/>
</dbReference>
<evidence type="ECO:0000256" key="3">
    <source>
        <dbReference type="ARBA" id="ARBA00012071"/>
    </source>
</evidence>
<evidence type="ECO:0000256" key="13">
    <source>
        <dbReference type="HAMAP-Rule" id="MF_00409"/>
    </source>
</evidence>
<dbReference type="PANTHER" id="PTHR42724">
    <property type="entry name" value="TETRAACYLDISACCHARIDE 4'-KINASE"/>
    <property type="match status" value="1"/>
</dbReference>
<comment type="pathway">
    <text evidence="2 13">Glycolipid biosynthesis; lipid IV(A) biosynthesis; lipid IV(A) from (3R)-3-hydroxytetradecanoyl-[acyl-carrier-protein] and UDP-N-acetyl-alpha-D-glucosamine: step 6/6.</text>
</comment>
<evidence type="ECO:0000256" key="11">
    <source>
        <dbReference type="ARBA" id="ARBA00023098"/>
    </source>
</evidence>
<feature type="transmembrane region" description="Helical" evidence="14">
    <location>
        <begin position="14"/>
        <end position="36"/>
    </location>
</feature>
<evidence type="ECO:0000256" key="5">
    <source>
        <dbReference type="ARBA" id="ARBA00022516"/>
    </source>
</evidence>
<keyword evidence="6 13" id="KW-0441">Lipid A biosynthesis</keyword>
<dbReference type="OrthoDB" id="9766423at2"/>
<dbReference type="EC" id="2.7.1.130" evidence="3 13"/>
<keyword evidence="8 13" id="KW-0547">Nucleotide-binding</keyword>
<dbReference type="InterPro" id="IPR003758">
    <property type="entry name" value="LpxK"/>
</dbReference>
<keyword evidence="11 13" id="KW-0443">Lipid metabolism</keyword>
<keyword evidence="14" id="KW-0812">Transmembrane</keyword>
<comment type="similarity">
    <text evidence="13">Belongs to the LpxK family.</text>
</comment>